<dbReference type="InParanoid" id="A0A3M0CHZ8"/>
<dbReference type="InterPro" id="IPR036637">
    <property type="entry name" value="Phosphohistidine_dom_sf"/>
</dbReference>
<dbReference type="InterPro" id="IPR002192">
    <property type="entry name" value="PPDK_AMP/ATP-bd"/>
</dbReference>
<feature type="domain" description="PEP-utilising enzyme mobile" evidence="1">
    <location>
        <begin position="407"/>
        <end position="486"/>
    </location>
</feature>
<keyword evidence="3" id="KW-0418">Kinase</keyword>
<dbReference type="Gene3D" id="3.50.30.10">
    <property type="entry name" value="Phosphohistidine domain"/>
    <property type="match status" value="1"/>
</dbReference>
<proteinExistence type="predicted"/>
<keyword evidence="3" id="KW-0670">Pyruvate</keyword>
<keyword evidence="4" id="KW-1185">Reference proteome</keyword>
<dbReference type="InterPro" id="IPR010121">
    <property type="entry name" value="Pyruvate_phosphate_dikinase"/>
</dbReference>
<dbReference type="RefSeq" id="WP_121938872.1">
    <property type="nucleotide sequence ID" value="NZ_REFR01000011.1"/>
</dbReference>
<dbReference type="Gene3D" id="3.30.1490.20">
    <property type="entry name" value="ATP-grasp fold, A domain"/>
    <property type="match status" value="1"/>
</dbReference>
<dbReference type="NCBIfam" id="NF004531">
    <property type="entry name" value="PRK05878.1"/>
    <property type="match status" value="1"/>
</dbReference>
<dbReference type="EMBL" id="REFR01000011">
    <property type="protein sequence ID" value="RMB08130.1"/>
    <property type="molecule type" value="Genomic_DNA"/>
</dbReference>
<dbReference type="Gene3D" id="1.20.80.30">
    <property type="match status" value="1"/>
</dbReference>
<dbReference type="Gene3D" id="1.10.189.10">
    <property type="entry name" value="Pyruvate Phosphate Dikinase, domain 2"/>
    <property type="match status" value="1"/>
</dbReference>
<dbReference type="Gene3D" id="3.30.470.20">
    <property type="entry name" value="ATP-grasp fold, B domain"/>
    <property type="match status" value="1"/>
</dbReference>
<evidence type="ECO:0000259" key="2">
    <source>
        <dbReference type="Pfam" id="PF01326"/>
    </source>
</evidence>
<feature type="domain" description="Pyruvate phosphate dikinase AMP/ATP-binding" evidence="2">
    <location>
        <begin position="291"/>
        <end position="336"/>
    </location>
</feature>
<dbReference type="AlphaFoldDB" id="A0A3M0CHZ8"/>
<reference evidence="3 4" key="1">
    <citation type="submission" date="2018-10" db="EMBL/GenBank/DDBJ databases">
        <title>Genomic Encyclopedia of Archaeal and Bacterial Type Strains, Phase II (KMG-II): from individual species to whole genera.</title>
        <authorList>
            <person name="Goeker M."/>
        </authorList>
    </citation>
    <scope>NUCLEOTIDE SEQUENCE [LARGE SCALE GENOMIC DNA]</scope>
    <source>
        <strain evidence="3 4">DSM 25217</strain>
    </source>
</reference>
<dbReference type="PANTHER" id="PTHR22931">
    <property type="entry name" value="PHOSPHOENOLPYRUVATE DIKINASE-RELATED"/>
    <property type="match status" value="1"/>
</dbReference>
<dbReference type="SUPFAM" id="SSF56059">
    <property type="entry name" value="Glutathione synthetase ATP-binding domain-like"/>
    <property type="match status" value="1"/>
</dbReference>
<dbReference type="InterPro" id="IPR008279">
    <property type="entry name" value="PEP-util_enz_mobile_dom"/>
</dbReference>
<gene>
    <name evidence="3" type="ORF">BXY39_2226</name>
</gene>
<name>A0A3M0CHZ8_9PROT</name>
<protein>
    <submittedName>
        <fullName evidence="3">Pyruvate,orthophosphate dikinase</fullName>
    </submittedName>
</protein>
<organism evidence="3 4">
    <name type="scientific">Eilatimonas milleporae</name>
    <dbReference type="NCBI Taxonomy" id="911205"/>
    <lineage>
        <taxon>Bacteria</taxon>
        <taxon>Pseudomonadati</taxon>
        <taxon>Pseudomonadota</taxon>
        <taxon>Alphaproteobacteria</taxon>
        <taxon>Kordiimonadales</taxon>
        <taxon>Kordiimonadaceae</taxon>
        <taxon>Eilatimonas</taxon>
    </lineage>
</organism>
<dbReference type="GO" id="GO:0050242">
    <property type="term" value="F:pyruvate, phosphate dikinase activity"/>
    <property type="evidence" value="ECO:0007669"/>
    <property type="project" value="InterPro"/>
</dbReference>
<dbReference type="InterPro" id="IPR013815">
    <property type="entry name" value="ATP_grasp_subdomain_1"/>
</dbReference>
<evidence type="ECO:0000259" key="1">
    <source>
        <dbReference type="Pfam" id="PF00391"/>
    </source>
</evidence>
<feature type="domain" description="Pyruvate phosphate dikinase AMP/ATP-binding" evidence="2">
    <location>
        <begin position="58"/>
        <end position="272"/>
    </location>
</feature>
<comment type="caution">
    <text evidence="3">The sequence shown here is derived from an EMBL/GenBank/DDBJ whole genome shotgun (WGS) entry which is preliminary data.</text>
</comment>
<dbReference type="GO" id="GO:0005524">
    <property type="term" value="F:ATP binding"/>
    <property type="evidence" value="ECO:0007669"/>
    <property type="project" value="InterPro"/>
</dbReference>
<accession>A0A3M0CHZ8</accession>
<evidence type="ECO:0000313" key="4">
    <source>
        <dbReference type="Proteomes" id="UP000271227"/>
    </source>
</evidence>
<dbReference type="SUPFAM" id="SSF52009">
    <property type="entry name" value="Phosphohistidine domain"/>
    <property type="match status" value="1"/>
</dbReference>
<dbReference type="GO" id="GO:0016301">
    <property type="term" value="F:kinase activity"/>
    <property type="evidence" value="ECO:0007669"/>
    <property type="project" value="UniProtKB-KW"/>
</dbReference>
<keyword evidence="3" id="KW-0808">Transferase</keyword>
<evidence type="ECO:0000313" key="3">
    <source>
        <dbReference type="EMBL" id="RMB08130.1"/>
    </source>
</evidence>
<dbReference type="OrthoDB" id="9765468at2"/>
<dbReference type="Pfam" id="PF00391">
    <property type="entry name" value="PEP-utilizers"/>
    <property type="match status" value="1"/>
</dbReference>
<dbReference type="Pfam" id="PF01326">
    <property type="entry name" value="PPDK_N"/>
    <property type="match status" value="2"/>
</dbReference>
<dbReference type="Proteomes" id="UP000271227">
    <property type="component" value="Unassembled WGS sequence"/>
</dbReference>
<dbReference type="PANTHER" id="PTHR22931:SF9">
    <property type="entry name" value="PYRUVATE, PHOSPHATE DIKINASE 1, CHLOROPLASTIC"/>
    <property type="match status" value="1"/>
</dbReference>
<sequence>MIYPFDHPHDGGHDAVAKLVGGKGASLWAMTSKLNLPVPPGFTIATDECHRFLENGMTARLQSNVRAALKGVEAAVGRRFGDAQTPLLLSVRSGAPVSMPGMMDTVLNVGLTDATVEGLANVTGDRTFALDSYRRFLAMFARTVLGLAAPAAVTEADGTDTAALEADIAALKHIIAGATDAAILDDPYALLDACIGAVFRSWHSPRADHYREVEGIDERLGTAATVQAMVFGNQDTHSATGVVFTRDPSTGAPGLCGDILFNAQGEDVVSGTHRTLPLEALADRMPAVWADLETAAATLERYYRDLCDIEFTVESGRLWVLQARRGKRSPAAAVRIAVDLVEDPTIALPKNEALTRIPADAWDGAHGHGAAGDSHLLAMGTPASPGVATGMIVLSADEAVDIAADGEDIILVRRETSPEDVHGMGAAKGILTSLGGMMSHAAVVARGWGVPAVVGVETLEIGADRITLGETVLKAGETLSIDGSSGKVFAGAITATRQADPYLDKARGWARDLGHPAGG</sequence>